<gene>
    <name evidence="1" type="ORF">AVDCRST_MAG84-3863</name>
</gene>
<protein>
    <submittedName>
        <fullName evidence="1">Uncharacterized protein</fullName>
    </submittedName>
</protein>
<sequence>MSLAAQFNSNSPTASFDTPLLTPSRIYIAYSQKNVKKYFTD</sequence>
<name>A0A6J4MQX9_9CYAN</name>
<reference evidence="1" key="1">
    <citation type="submission" date="2020-02" db="EMBL/GenBank/DDBJ databases">
        <authorList>
            <person name="Meier V. D."/>
        </authorList>
    </citation>
    <scope>NUCLEOTIDE SEQUENCE</scope>
    <source>
        <strain evidence="1">AVDCRST_MAG84</strain>
    </source>
</reference>
<dbReference type="EMBL" id="CADCTZ010000785">
    <property type="protein sequence ID" value="CAA9366299.1"/>
    <property type="molecule type" value="Genomic_DNA"/>
</dbReference>
<accession>A0A6J4MQX9</accession>
<organism evidence="1">
    <name type="scientific">uncultured Microcoleus sp</name>
    <dbReference type="NCBI Taxonomy" id="259945"/>
    <lineage>
        <taxon>Bacteria</taxon>
        <taxon>Bacillati</taxon>
        <taxon>Cyanobacteriota</taxon>
        <taxon>Cyanophyceae</taxon>
        <taxon>Oscillatoriophycideae</taxon>
        <taxon>Oscillatoriales</taxon>
        <taxon>Microcoleaceae</taxon>
        <taxon>Microcoleus</taxon>
        <taxon>environmental samples</taxon>
    </lineage>
</organism>
<dbReference type="AlphaFoldDB" id="A0A6J4MQX9"/>
<evidence type="ECO:0000313" key="1">
    <source>
        <dbReference type="EMBL" id="CAA9366299.1"/>
    </source>
</evidence>
<proteinExistence type="predicted"/>